<proteinExistence type="predicted"/>
<accession>A0A3P3W100</accession>
<dbReference type="OrthoDB" id="1445370at2"/>
<sequence length="126" mass="13230">MKKRSSKAVTLILITSVLASCNKPKAENEEISQKVFMRADSTAPYTEVSQNYSQHNNGGSGMGSALLWYMAFRHMGGGLGYASGGLNQQSVVGNNPAKAQAYNKAVSRGGFGKTSTTTSSNTKAGS</sequence>
<feature type="signal peptide" evidence="1">
    <location>
        <begin position="1"/>
        <end position="19"/>
    </location>
</feature>
<dbReference type="PROSITE" id="PS51257">
    <property type="entry name" value="PROKAR_LIPOPROTEIN"/>
    <property type="match status" value="1"/>
</dbReference>
<dbReference type="Proteomes" id="UP000275719">
    <property type="component" value="Unassembled WGS sequence"/>
</dbReference>
<keyword evidence="3" id="KW-1185">Reference proteome</keyword>
<evidence type="ECO:0000313" key="2">
    <source>
        <dbReference type="EMBL" id="RRJ87359.1"/>
    </source>
</evidence>
<organism evidence="2 3">
    <name type="scientific">Paenimyroides tangerinum</name>
    <dbReference type="NCBI Taxonomy" id="2488728"/>
    <lineage>
        <taxon>Bacteria</taxon>
        <taxon>Pseudomonadati</taxon>
        <taxon>Bacteroidota</taxon>
        <taxon>Flavobacteriia</taxon>
        <taxon>Flavobacteriales</taxon>
        <taxon>Flavobacteriaceae</taxon>
        <taxon>Paenimyroides</taxon>
    </lineage>
</organism>
<dbReference type="RefSeq" id="WP_125020213.1">
    <property type="nucleotide sequence ID" value="NZ_RQVQ01000057.1"/>
</dbReference>
<name>A0A3P3W100_9FLAO</name>
<feature type="chain" id="PRO_5018333767" evidence="1">
    <location>
        <begin position="20"/>
        <end position="126"/>
    </location>
</feature>
<keyword evidence="1" id="KW-0732">Signal</keyword>
<gene>
    <name evidence="2" type="ORF">EG240_15250</name>
</gene>
<reference evidence="2 3" key="1">
    <citation type="submission" date="2018-11" db="EMBL/GenBank/DDBJ databases">
        <title>Flavobacterium sp. nov., YIM 102701-2 draft genome.</title>
        <authorList>
            <person name="Li G."/>
            <person name="Jiang Y."/>
        </authorList>
    </citation>
    <scope>NUCLEOTIDE SEQUENCE [LARGE SCALE GENOMIC DNA]</scope>
    <source>
        <strain evidence="2 3">YIM 102701-2</strain>
    </source>
</reference>
<protein>
    <submittedName>
        <fullName evidence="2">Uncharacterized protein</fullName>
    </submittedName>
</protein>
<dbReference type="AlphaFoldDB" id="A0A3P3W100"/>
<evidence type="ECO:0000313" key="3">
    <source>
        <dbReference type="Proteomes" id="UP000275719"/>
    </source>
</evidence>
<dbReference type="EMBL" id="RQVQ01000057">
    <property type="protein sequence ID" value="RRJ87359.1"/>
    <property type="molecule type" value="Genomic_DNA"/>
</dbReference>
<comment type="caution">
    <text evidence="2">The sequence shown here is derived from an EMBL/GenBank/DDBJ whole genome shotgun (WGS) entry which is preliminary data.</text>
</comment>
<evidence type="ECO:0000256" key="1">
    <source>
        <dbReference type="SAM" id="SignalP"/>
    </source>
</evidence>